<gene>
    <name evidence="1" type="ORF">BDM02DRAFT_3190430</name>
</gene>
<accession>A0ACB6Z5M8</accession>
<comment type="caution">
    <text evidence="1">The sequence shown here is derived from an EMBL/GenBank/DDBJ whole genome shotgun (WGS) entry which is preliminary data.</text>
</comment>
<organism evidence="1 2">
    <name type="scientific">Thelephora ganbajun</name>
    <name type="common">Ganba fungus</name>
    <dbReference type="NCBI Taxonomy" id="370292"/>
    <lineage>
        <taxon>Eukaryota</taxon>
        <taxon>Fungi</taxon>
        <taxon>Dikarya</taxon>
        <taxon>Basidiomycota</taxon>
        <taxon>Agaricomycotina</taxon>
        <taxon>Agaricomycetes</taxon>
        <taxon>Thelephorales</taxon>
        <taxon>Thelephoraceae</taxon>
        <taxon>Thelephora</taxon>
    </lineage>
</organism>
<dbReference type="Proteomes" id="UP000886501">
    <property type="component" value="Unassembled WGS sequence"/>
</dbReference>
<evidence type="ECO:0000313" key="1">
    <source>
        <dbReference type="EMBL" id="KAF9644603.1"/>
    </source>
</evidence>
<proteinExistence type="predicted"/>
<reference evidence="1" key="2">
    <citation type="journal article" date="2020" name="Nat. Commun.">
        <title>Large-scale genome sequencing of mycorrhizal fungi provides insights into the early evolution of symbiotic traits.</title>
        <authorList>
            <person name="Miyauchi S."/>
            <person name="Kiss E."/>
            <person name="Kuo A."/>
            <person name="Drula E."/>
            <person name="Kohler A."/>
            <person name="Sanchez-Garcia M."/>
            <person name="Morin E."/>
            <person name="Andreopoulos B."/>
            <person name="Barry K.W."/>
            <person name="Bonito G."/>
            <person name="Buee M."/>
            <person name="Carver A."/>
            <person name="Chen C."/>
            <person name="Cichocki N."/>
            <person name="Clum A."/>
            <person name="Culley D."/>
            <person name="Crous P.W."/>
            <person name="Fauchery L."/>
            <person name="Girlanda M."/>
            <person name="Hayes R.D."/>
            <person name="Keri Z."/>
            <person name="LaButti K."/>
            <person name="Lipzen A."/>
            <person name="Lombard V."/>
            <person name="Magnuson J."/>
            <person name="Maillard F."/>
            <person name="Murat C."/>
            <person name="Nolan M."/>
            <person name="Ohm R.A."/>
            <person name="Pangilinan J."/>
            <person name="Pereira M.F."/>
            <person name="Perotto S."/>
            <person name="Peter M."/>
            <person name="Pfister S."/>
            <person name="Riley R."/>
            <person name="Sitrit Y."/>
            <person name="Stielow J.B."/>
            <person name="Szollosi G."/>
            <person name="Zifcakova L."/>
            <person name="Stursova M."/>
            <person name="Spatafora J.W."/>
            <person name="Tedersoo L."/>
            <person name="Vaario L.M."/>
            <person name="Yamada A."/>
            <person name="Yan M."/>
            <person name="Wang P."/>
            <person name="Xu J."/>
            <person name="Bruns T."/>
            <person name="Baldrian P."/>
            <person name="Vilgalys R."/>
            <person name="Dunand C."/>
            <person name="Henrissat B."/>
            <person name="Grigoriev I.V."/>
            <person name="Hibbett D."/>
            <person name="Nagy L.G."/>
            <person name="Martin F.M."/>
        </authorList>
    </citation>
    <scope>NUCLEOTIDE SEQUENCE</scope>
    <source>
        <strain evidence="1">P2</strain>
    </source>
</reference>
<evidence type="ECO:0000313" key="2">
    <source>
        <dbReference type="Proteomes" id="UP000886501"/>
    </source>
</evidence>
<reference evidence="1" key="1">
    <citation type="submission" date="2019-10" db="EMBL/GenBank/DDBJ databases">
        <authorList>
            <consortium name="DOE Joint Genome Institute"/>
            <person name="Kuo A."/>
            <person name="Miyauchi S."/>
            <person name="Kiss E."/>
            <person name="Drula E."/>
            <person name="Kohler A."/>
            <person name="Sanchez-Garcia M."/>
            <person name="Andreopoulos B."/>
            <person name="Barry K.W."/>
            <person name="Bonito G."/>
            <person name="Buee M."/>
            <person name="Carver A."/>
            <person name="Chen C."/>
            <person name="Cichocki N."/>
            <person name="Clum A."/>
            <person name="Culley D."/>
            <person name="Crous P.W."/>
            <person name="Fauchery L."/>
            <person name="Girlanda M."/>
            <person name="Hayes R."/>
            <person name="Keri Z."/>
            <person name="Labutti K."/>
            <person name="Lipzen A."/>
            <person name="Lombard V."/>
            <person name="Magnuson J."/>
            <person name="Maillard F."/>
            <person name="Morin E."/>
            <person name="Murat C."/>
            <person name="Nolan M."/>
            <person name="Ohm R."/>
            <person name="Pangilinan J."/>
            <person name="Pereira M."/>
            <person name="Perotto S."/>
            <person name="Peter M."/>
            <person name="Riley R."/>
            <person name="Sitrit Y."/>
            <person name="Stielow B."/>
            <person name="Szollosi G."/>
            <person name="Zifcakova L."/>
            <person name="Stursova M."/>
            <person name="Spatafora J.W."/>
            <person name="Tedersoo L."/>
            <person name="Vaario L.-M."/>
            <person name="Yamada A."/>
            <person name="Yan M."/>
            <person name="Wang P."/>
            <person name="Xu J."/>
            <person name="Bruns T."/>
            <person name="Baldrian P."/>
            <person name="Vilgalys R."/>
            <person name="Henrissat B."/>
            <person name="Grigoriev I.V."/>
            <person name="Hibbett D."/>
            <person name="Nagy L.G."/>
            <person name="Martin F.M."/>
        </authorList>
    </citation>
    <scope>NUCLEOTIDE SEQUENCE</scope>
    <source>
        <strain evidence="1">P2</strain>
    </source>
</reference>
<dbReference type="EMBL" id="MU118128">
    <property type="protein sequence ID" value="KAF9644603.1"/>
    <property type="molecule type" value="Genomic_DNA"/>
</dbReference>
<sequence>MVHLGAFFTLLLATAALARTCSSSSVQPSATSHDKPSATINLVLPSSSSPPMISYVTIFKTKTEFKYETVTVTKTVESHPSPGNPNSGKPTSVVKPNDEPTTTSKPPLQSSQILLPASVGPPASPTPSPTPTNGYPEDDDEDCEDGEDDDVSSHLPVSSSVKPNPSSSGYPATPEVTPPATVTTLPSSTVVKSPGSWSSSPVPASPSSVIPSPASLSSSTGAPKPTSTGKYDRNAICGNQKREPNPLELVPEFSKRDYRRRITY</sequence>
<keyword evidence="2" id="KW-1185">Reference proteome</keyword>
<protein>
    <submittedName>
        <fullName evidence="1">Uncharacterized protein</fullName>
    </submittedName>
</protein>
<name>A0ACB6Z5M8_THEGA</name>